<organism evidence="7 8">
    <name type="scientific">Pyricularia oryzae</name>
    <name type="common">Rice blast fungus</name>
    <name type="synonym">Magnaporthe oryzae</name>
    <dbReference type="NCBI Taxonomy" id="318829"/>
    <lineage>
        <taxon>Eukaryota</taxon>
        <taxon>Fungi</taxon>
        <taxon>Dikarya</taxon>
        <taxon>Ascomycota</taxon>
        <taxon>Pezizomycotina</taxon>
        <taxon>Sordariomycetes</taxon>
        <taxon>Sordariomycetidae</taxon>
        <taxon>Magnaporthales</taxon>
        <taxon>Pyriculariaceae</taxon>
        <taxon>Pyricularia</taxon>
    </lineage>
</organism>
<dbReference type="PANTHER" id="PTHR43836">
    <property type="entry name" value="CATECHOL O-METHYLTRANSFERASE 1-RELATED"/>
    <property type="match status" value="1"/>
</dbReference>
<reference evidence="7 8" key="1">
    <citation type="journal article" date="2019" name="Mol. Biol. Evol.">
        <title>Blast fungal genomes show frequent chromosomal changes, gene gains and losses, and effector gene turnover.</title>
        <authorList>
            <person name="Gomez Luciano L.B."/>
            <person name="Jason Tsai I."/>
            <person name="Chuma I."/>
            <person name="Tosa Y."/>
            <person name="Chen Y.H."/>
            <person name="Li J.Y."/>
            <person name="Li M.Y."/>
            <person name="Jade Lu M.Y."/>
            <person name="Nakayashiki H."/>
            <person name="Li W.H."/>
        </authorList>
    </citation>
    <scope>NUCLEOTIDE SEQUENCE [LARGE SCALE GENOMIC DNA]</scope>
    <source>
        <strain evidence="7">MZ5-1-6</strain>
    </source>
</reference>
<name>A0A4P7NMP8_PYROR</name>
<evidence type="ECO:0000256" key="4">
    <source>
        <dbReference type="ARBA" id="ARBA00022691"/>
    </source>
</evidence>
<evidence type="ECO:0000256" key="6">
    <source>
        <dbReference type="ARBA" id="ARBA00023453"/>
    </source>
</evidence>
<dbReference type="Proteomes" id="UP000294847">
    <property type="component" value="Chromosome 5"/>
</dbReference>
<dbReference type="SUPFAM" id="SSF53335">
    <property type="entry name" value="S-adenosyl-L-methionine-dependent methyltransferases"/>
    <property type="match status" value="1"/>
</dbReference>
<sequence>MSITLNAQDFTGVAYAEQEEVYSPQFNDGREKELLDYVLNHPSVSEIRGHPQRVLDVIDEFGRNQKYLMNIGEYKGRTVREIIYKHKPATMVELGGYVGYSAVAFAAAAREAGGERYISIEHNPYFAHVIEKMVELAGLKEFVTVVVGDSTEALKGLHTNGTLKHIDLLFLDHLKPLYTQDLQLCEELELVGPGTVLAADNGKLPHSLPPPKVVSLTLSMIVVKPGNPPYLRYVRSTVAEKRDAKAKAMHMDATGNPNLIYESQFVEGWEPSGVPDALEITHCVGIESY</sequence>
<dbReference type="AlphaFoldDB" id="A0A4P7NMP8"/>
<keyword evidence="4" id="KW-0949">S-adenosyl-L-methionine</keyword>
<evidence type="ECO:0000313" key="8">
    <source>
        <dbReference type="Proteomes" id="UP000294847"/>
    </source>
</evidence>
<protein>
    <recommendedName>
        <fullName evidence="1">catechol O-methyltransferase</fullName>
        <ecNumber evidence="1">2.1.1.6</ecNumber>
    </recommendedName>
</protein>
<dbReference type="EC" id="2.1.1.6" evidence="1"/>
<keyword evidence="3" id="KW-0808">Transferase</keyword>
<dbReference type="GO" id="GO:0032259">
    <property type="term" value="P:methylation"/>
    <property type="evidence" value="ECO:0007669"/>
    <property type="project" value="UniProtKB-KW"/>
</dbReference>
<evidence type="ECO:0000256" key="3">
    <source>
        <dbReference type="ARBA" id="ARBA00022679"/>
    </source>
</evidence>
<dbReference type="PANTHER" id="PTHR43836:SF2">
    <property type="entry name" value="CATECHOL O-METHYLTRANSFERASE 1-RELATED"/>
    <property type="match status" value="1"/>
</dbReference>
<evidence type="ECO:0000256" key="1">
    <source>
        <dbReference type="ARBA" id="ARBA00012880"/>
    </source>
</evidence>
<proteinExistence type="inferred from homology"/>
<evidence type="ECO:0000256" key="2">
    <source>
        <dbReference type="ARBA" id="ARBA00022603"/>
    </source>
</evidence>
<keyword evidence="2" id="KW-0489">Methyltransferase</keyword>
<dbReference type="InterPro" id="IPR002935">
    <property type="entry name" value="SAM_O-MeTrfase"/>
</dbReference>
<dbReference type="EMBL" id="CP034208">
    <property type="protein sequence ID" value="QBZ63380.1"/>
    <property type="molecule type" value="Genomic_DNA"/>
</dbReference>
<evidence type="ECO:0000256" key="5">
    <source>
        <dbReference type="ARBA" id="ARBA00022939"/>
    </source>
</evidence>
<accession>A0A4P7NMP8</accession>
<dbReference type="InterPro" id="IPR029063">
    <property type="entry name" value="SAM-dependent_MTases_sf"/>
</dbReference>
<dbReference type="Pfam" id="PF13578">
    <property type="entry name" value="Methyltransf_24"/>
    <property type="match status" value="1"/>
</dbReference>
<dbReference type="GO" id="GO:0008171">
    <property type="term" value="F:O-methyltransferase activity"/>
    <property type="evidence" value="ECO:0007669"/>
    <property type="project" value="InterPro"/>
</dbReference>
<keyword evidence="5" id="KW-0128">Catecholamine metabolism</keyword>
<comment type="similarity">
    <text evidence="6">Belongs to the class I-like SAM-binding methyltransferase superfamily. Cation-dependent O-methyltransferase family.</text>
</comment>
<dbReference type="GO" id="GO:0006584">
    <property type="term" value="P:catecholamine metabolic process"/>
    <property type="evidence" value="ECO:0007669"/>
    <property type="project" value="UniProtKB-KW"/>
</dbReference>
<dbReference type="Gene3D" id="3.40.50.150">
    <property type="entry name" value="Vaccinia Virus protein VP39"/>
    <property type="match status" value="1"/>
</dbReference>
<evidence type="ECO:0000313" key="7">
    <source>
        <dbReference type="EMBL" id="QBZ63380.1"/>
    </source>
</evidence>
<dbReference type="PROSITE" id="PS51682">
    <property type="entry name" value="SAM_OMT_I"/>
    <property type="match status" value="1"/>
</dbReference>
<gene>
    <name evidence="7" type="ORF">PoMZ_12278</name>
</gene>